<evidence type="ECO:0000256" key="7">
    <source>
        <dbReference type="ARBA" id="ARBA00022840"/>
    </source>
</evidence>
<keyword evidence="4 11" id="KW-0436">Ligase</keyword>
<dbReference type="InterPro" id="IPR001645">
    <property type="entry name" value="Folylpolyglutamate_synth"/>
</dbReference>
<evidence type="ECO:0000256" key="6">
    <source>
        <dbReference type="ARBA" id="ARBA00022741"/>
    </source>
</evidence>
<evidence type="ECO:0000256" key="8">
    <source>
        <dbReference type="ARBA" id="ARBA00022842"/>
    </source>
</evidence>
<evidence type="ECO:0000256" key="2">
    <source>
        <dbReference type="ARBA" id="ARBA00008276"/>
    </source>
</evidence>
<dbReference type="SUPFAM" id="SSF53623">
    <property type="entry name" value="MurD-like peptide ligases, catalytic domain"/>
    <property type="match status" value="1"/>
</dbReference>
<dbReference type="GO" id="GO:0005524">
    <property type="term" value="F:ATP binding"/>
    <property type="evidence" value="ECO:0007669"/>
    <property type="project" value="UniProtKB-KW"/>
</dbReference>
<dbReference type="Proteomes" id="UP000179243">
    <property type="component" value="Unassembled WGS sequence"/>
</dbReference>
<feature type="domain" description="Mur ligase central" evidence="13">
    <location>
        <begin position="44"/>
        <end position="261"/>
    </location>
</feature>
<evidence type="ECO:0000256" key="5">
    <source>
        <dbReference type="ARBA" id="ARBA00022723"/>
    </source>
</evidence>
<sequence>MEFSHTLDYLYSLQTHGIKLGLDRVSEFLRLLRNPHTSFASIHIAGSNGKGSIARLIYEALRAQGYSVGLYTSPHLIRFNERIVTNNEEISDEEICRFVEAHRHEFKDLHLTFFEATTALAFDHFRNQKVDVAVLETGMGGRLDATNIVTPLVSVIGDISIDHEQYLGSTIEQIAGEKAGIIKNNVPVVIGIRNQAAKKVVLDRAPMAMDAFTAYNATEISETATETAMTITGPSSISMGNIVLRLPGAHQVRNALAAVAALKTAVPNVRDQSIRKGFANARVPGRLQLQSGAPEILFDVAHNPAKITALNDYLSRFFTKRNIVIVFGVMADKDTTAMLKILDTGERRFVLTRPATERACDPALLAGMVRTGEVVPEVAQAVTKAVALAGKSGLVVVTGSFYTVGEAL</sequence>
<dbReference type="AlphaFoldDB" id="A0A1F7FC19"/>
<comment type="catalytic activity">
    <reaction evidence="10">
        <text>(6S)-5,6,7,8-tetrahydrofolyl-(gamma-L-Glu)(n) + L-glutamate + ATP = (6S)-5,6,7,8-tetrahydrofolyl-(gamma-L-Glu)(n+1) + ADP + phosphate + H(+)</text>
        <dbReference type="Rhea" id="RHEA:10580"/>
        <dbReference type="Rhea" id="RHEA-COMP:14738"/>
        <dbReference type="Rhea" id="RHEA-COMP:14740"/>
        <dbReference type="ChEBI" id="CHEBI:15378"/>
        <dbReference type="ChEBI" id="CHEBI:29985"/>
        <dbReference type="ChEBI" id="CHEBI:30616"/>
        <dbReference type="ChEBI" id="CHEBI:43474"/>
        <dbReference type="ChEBI" id="CHEBI:141005"/>
        <dbReference type="ChEBI" id="CHEBI:456216"/>
        <dbReference type="EC" id="6.3.2.17"/>
    </reaction>
</comment>
<evidence type="ECO:0000259" key="13">
    <source>
        <dbReference type="Pfam" id="PF08245"/>
    </source>
</evidence>
<dbReference type="Gene3D" id="3.90.190.20">
    <property type="entry name" value="Mur ligase, C-terminal domain"/>
    <property type="match status" value="1"/>
</dbReference>
<dbReference type="EMBL" id="MFYX01000074">
    <property type="protein sequence ID" value="OGK04224.1"/>
    <property type="molecule type" value="Genomic_DNA"/>
</dbReference>
<dbReference type="FunFam" id="3.40.1190.10:FF:000011">
    <property type="entry name" value="Folylpolyglutamate synthase/dihydrofolate synthase"/>
    <property type="match status" value="1"/>
</dbReference>
<dbReference type="SUPFAM" id="SSF53244">
    <property type="entry name" value="MurD-like peptide ligases, peptide-binding domain"/>
    <property type="match status" value="1"/>
</dbReference>
<dbReference type="GO" id="GO:0005737">
    <property type="term" value="C:cytoplasm"/>
    <property type="evidence" value="ECO:0007669"/>
    <property type="project" value="TreeGrafter"/>
</dbReference>
<keyword evidence="6 11" id="KW-0547">Nucleotide-binding</keyword>
<comment type="caution">
    <text evidence="14">The sequence shown here is derived from an EMBL/GenBank/DDBJ whole genome shotgun (WGS) entry which is preliminary data.</text>
</comment>
<keyword evidence="5" id="KW-0479">Metal-binding</keyword>
<evidence type="ECO:0000256" key="1">
    <source>
        <dbReference type="ARBA" id="ARBA00001946"/>
    </source>
</evidence>
<dbReference type="PROSITE" id="PS01012">
    <property type="entry name" value="FOLYLPOLYGLU_SYNT_2"/>
    <property type="match status" value="1"/>
</dbReference>
<evidence type="ECO:0000256" key="9">
    <source>
        <dbReference type="ARBA" id="ARBA00030592"/>
    </source>
</evidence>
<evidence type="ECO:0000256" key="11">
    <source>
        <dbReference type="PIRNR" id="PIRNR001563"/>
    </source>
</evidence>
<keyword evidence="7 11" id="KW-0067">ATP-binding</keyword>
<accession>A0A1F7FC19</accession>
<dbReference type="Pfam" id="PF08245">
    <property type="entry name" value="Mur_ligase_M"/>
    <property type="match status" value="1"/>
</dbReference>
<dbReference type="GO" id="GO:0046872">
    <property type="term" value="F:metal ion binding"/>
    <property type="evidence" value="ECO:0007669"/>
    <property type="project" value="UniProtKB-KW"/>
</dbReference>
<dbReference type="InterPro" id="IPR018109">
    <property type="entry name" value="Folylpolyglutamate_synth_CS"/>
</dbReference>
<dbReference type="NCBIfam" id="TIGR01499">
    <property type="entry name" value="folC"/>
    <property type="match status" value="1"/>
</dbReference>
<dbReference type="PIRSF" id="PIRSF001563">
    <property type="entry name" value="Folylpolyglu_synth"/>
    <property type="match status" value="1"/>
</dbReference>
<dbReference type="InterPro" id="IPR004101">
    <property type="entry name" value="Mur_ligase_C"/>
</dbReference>
<name>A0A1F7FC19_UNCRA</name>
<dbReference type="GO" id="GO:0004326">
    <property type="term" value="F:tetrahydrofolylpolyglutamate synthase activity"/>
    <property type="evidence" value="ECO:0007669"/>
    <property type="project" value="UniProtKB-EC"/>
</dbReference>
<dbReference type="InterPro" id="IPR013221">
    <property type="entry name" value="Mur_ligase_cen"/>
</dbReference>
<comment type="cofactor">
    <cofactor evidence="1">
        <name>Mg(2+)</name>
        <dbReference type="ChEBI" id="CHEBI:18420"/>
    </cofactor>
</comment>
<evidence type="ECO:0000256" key="10">
    <source>
        <dbReference type="ARBA" id="ARBA00047493"/>
    </source>
</evidence>
<dbReference type="InterPro" id="IPR036565">
    <property type="entry name" value="Mur-like_cat_sf"/>
</dbReference>
<gene>
    <name evidence="14" type="ORF">A2519_17845</name>
</gene>
<proteinExistence type="inferred from homology"/>
<reference evidence="14 15" key="1">
    <citation type="journal article" date="2016" name="Nat. Commun.">
        <title>Thousands of microbial genomes shed light on interconnected biogeochemical processes in an aquifer system.</title>
        <authorList>
            <person name="Anantharaman K."/>
            <person name="Brown C.T."/>
            <person name="Hug L.A."/>
            <person name="Sharon I."/>
            <person name="Castelle C.J."/>
            <person name="Probst A.J."/>
            <person name="Thomas B.C."/>
            <person name="Singh A."/>
            <person name="Wilkins M.J."/>
            <person name="Karaoz U."/>
            <person name="Brodie E.L."/>
            <person name="Williams K.H."/>
            <person name="Hubbard S.S."/>
            <person name="Banfield J.F."/>
        </authorList>
    </citation>
    <scope>NUCLEOTIDE SEQUENCE [LARGE SCALE GENOMIC DNA]</scope>
</reference>
<dbReference type="PANTHER" id="PTHR11136:SF0">
    <property type="entry name" value="DIHYDROFOLATE SYNTHETASE-RELATED"/>
    <property type="match status" value="1"/>
</dbReference>
<evidence type="ECO:0000256" key="4">
    <source>
        <dbReference type="ARBA" id="ARBA00022598"/>
    </source>
</evidence>
<protein>
    <recommendedName>
        <fullName evidence="3">tetrahydrofolate synthase</fullName>
        <ecNumber evidence="3">6.3.2.17</ecNumber>
    </recommendedName>
    <alternativeName>
        <fullName evidence="9">Tetrahydrofolylpolyglutamate synthase</fullName>
    </alternativeName>
</protein>
<evidence type="ECO:0000259" key="12">
    <source>
        <dbReference type="Pfam" id="PF02875"/>
    </source>
</evidence>
<feature type="domain" description="Mur ligase C-terminal" evidence="12">
    <location>
        <begin position="285"/>
        <end position="401"/>
    </location>
</feature>
<comment type="similarity">
    <text evidence="2 11">Belongs to the folylpolyglutamate synthase family.</text>
</comment>
<organism evidence="14 15">
    <name type="scientific">Candidatus Raymondbacteria bacterium RIFOXYD12_FULL_49_13</name>
    <dbReference type="NCBI Taxonomy" id="1817890"/>
    <lineage>
        <taxon>Bacteria</taxon>
        <taxon>Raymondiibacteriota</taxon>
    </lineage>
</organism>
<dbReference type="InterPro" id="IPR036615">
    <property type="entry name" value="Mur_ligase_C_dom_sf"/>
</dbReference>
<dbReference type="Pfam" id="PF02875">
    <property type="entry name" value="Mur_ligase_C"/>
    <property type="match status" value="1"/>
</dbReference>
<evidence type="ECO:0000313" key="14">
    <source>
        <dbReference type="EMBL" id="OGK04224.1"/>
    </source>
</evidence>
<evidence type="ECO:0000256" key="3">
    <source>
        <dbReference type="ARBA" id="ARBA00013025"/>
    </source>
</evidence>
<dbReference type="Gene3D" id="3.40.1190.10">
    <property type="entry name" value="Mur-like, catalytic domain"/>
    <property type="match status" value="1"/>
</dbReference>
<evidence type="ECO:0000313" key="15">
    <source>
        <dbReference type="Proteomes" id="UP000179243"/>
    </source>
</evidence>
<dbReference type="GO" id="GO:0008841">
    <property type="term" value="F:dihydrofolate synthase activity"/>
    <property type="evidence" value="ECO:0007669"/>
    <property type="project" value="TreeGrafter"/>
</dbReference>
<dbReference type="PANTHER" id="PTHR11136">
    <property type="entry name" value="FOLYLPOLYGLUTAMATE SYNTHASE-RELATED"/>
    <property type="match status" value="1"/>
</dbReference>
<keyword evidence="8" id="KW-0460">Magnesium</keyword>
<dbReference type="EC" id="6.3.2.17" evidence="3"/>